<dbReference type="EMBL" id="CM027682">
    <property type="protein sequence ID" value="KAG0537426.1"/>
    <property type="molecule type" value="Genomic_DNA"/>
</dbReference>
<reference evidence="1" key="1">
    <citation type="journal article" date="2019" name="BMC Genomics">
        <title>A new reference genome for Sorghum bicolor reveals high levels of sequence similarity between sweet and grain genotypes: implications for the genetics of sugar metabolism.</title>
        <authorList>
            <person name="Cooper E.A."/>
            <person name="Brenton Z.W."/>
            <person name="Flinn B.S."/>
            <person name="Jenkins J."/>
            <person name="Shu S."/>
            <person name="Flowers D."/>
            <person name="Luo F."/>
            <person name="Wang Y."/>
            <person name="Xia P."/>
            <person name="Barry K."/>
            <person name="Daum C."/>
            <person name="Lipzen A."/>
            <person name="Yoshinaga Y."/>
            <person name="Schmutz J."/>
            <person name="Saski C."/>
            <person name="Vermerris W."/>
            <person name="Kresovich S."/>
        </authorList>
    </citation>
    <scope>NUCLEOTIDE SEQUENCE</scope>
</reference>
<sequence>MEPPVPSALVPPQGKSRKPTYLIHLLQRIQDPRKEMKDSCMMLACVS</sequence>
<proteinExistence type="predicted"/>
<reference evidence="1" key="2">
    <citation type="submission" date="2020-10" db="EMBL/GenBank/DDBJ databases">
        <authorList>
            <person name="Cooper E.A."/>
            <person name="Brenton Z.W."/>
            <person name="Flinn B.S."/>
            <person name="Jenkins J."/>
            <person name="Shu S."/>
            <person name="Flowers D."/>
            <person name="Luo F."/>
            <person name="Wang Y."/>
            <person name="Xia P."/>
            <person name="Barry K."/>
            <person name="Daum C."/>
            <person name="Lipzen A."/>
            <person name="Yoshinaga Y."/>
            <person name="Schmutz J."/>
            <person name="Saski C."/>
            <person name="Vermerris W."/>
            <person name="Kresovich S."/>
        </authorList>
    </citation>
    <scope>NUCLEOTIDE SEQUENCE</scope>
</reference>
<dbReference type="AlphaFoldDB" id="A0A921RE04"/>
<gene>
    <name evidence="1" type="ORF">BDA96_03G147200</name>
</gene>
<dbReference type="Proteomes" id="UP000807115">
    <property type="component" value="Chromosome 3"/>
</dbReference>
<evidence type="ECO:0000313" key="2">
    <source>
        <dbReference type="Proteomes" id="UP000807115"/>
    </source>
</evidence>
<protein>
    <submittedName>
        <fullName evidence="1">Uncharacterized protein</fullName>
    </submittedName>
</protein>
<comment type="caution">
    <text evidence="1">The sequence shown here is derived from an EMBL/GenBank/DDBJ whole genome shotgun (WGS) entry which is preliminary data.</text>
</comment>
<organism evidence="1 2">
    <name type="scientific">Sorghum bicolor</name>
    <name type="common">Sorghum</name>
    <name type="synonym">Sorghum vulgare</name>
    <dbReference type="NCBI Taxonomy" id="4558"/>
    <lineage>
        <taxon>Eukaryota</taxon>
        <taxon>Viridiplantae</taxon>
        <taxon>Streptophyta</taxon>
        <taxon>Embryophyta</taxon>
        <taxon>Tracheophyta</taxon>
        <taxon>Spermatophyta</taxon>
        <taxon>Magnoliopsida</taxon>
        <taxon>Liliopsida</taxon>
        <taxon>Poales</taxon>
        <taxon>Poaceae</taxon>
        <taxon>PACMAD clade</taxon>
        <taxon>Panicoideae</taxon>
        <taxon>Andropogonodae</taxon>
        <taxon>Andropogoneae</taxon>
        <taxon>Sorghinae</taxon>
        <taxon>Sorghum</taxon>
    </lineage>
</organism>
<accession>A0A921RE04</accession>
<evidence type="ECO:0000313" key="1">
    <source>
        <dbReference type="EMBL" id="KAG0537426.1"/>
    </source>
</evidence>
<name>A0A921RE04_SORBI</name>